<keyword evidence="1" id="KW-0472">Membrane</keyword>
<sequence>MSKWVEVVVVLVVANLVVILAETLVKMSVIVVVVLVAVMVEVLVVPAAPYTLQDKGWQYSQSLPYAALSQPSAVPQMCSQN</sequence>
<gene>
    <name evidence="2" type="ORF">E2C01_080743</name>
</gene>
<dbReference type="AlphaFoldDB" id="A0A5B7IWW6"/>
<name>A0A5B7IWW6_PORTR</name>
<evidence type="ECO:0000313" key="3">
    <source>
        <dbReference type="Proteomes" id="UP000324222"/>
    </source>
</evidence>
<protein>
    <submittedName>
        <fullName evidence="2">Uncharacterized protein</fullName>
    </submittedName>
</protein>
<feature type="transmembrane region" description="Helical" evidence="1">
    <location>
        <begin position="7"/>
        <end position="24"/>
    </location>
</feature>
<comment type="caution">
    <text evidence="2">The sequence shown here is derived from an EMBL/GenBank/DDBJ whole genome shotgun (WGS) entry which is preliminary data.</text>
</comment>
<dbReference type="EMBL" id="VSRR010070033">
    <property type="protein sequence ID" value="MPC85937.1"/>
    <property type="molecule type" value="Genomic_DNA"/>
</dbReference>
<keyword evidence="1" id="KW-1133">Transmembrane helix</keyword>
<organism evidence="2 3">
    <name type="scientific">Portunus trituberculatus</name>
    <name type="common">Swimming crab</name>
    <name type="synonym">Neptunus trituberculatus</name>
    <dbReference type="NCBI Taxonomy" id="210409"/>
    <lineage>
        <taxon>Eukaryota</taxon>
        <taxon>Metazoa</taxon>
        <taxon>Ecdysozoa</taxon>
        <taxon>Arthropoda</taxon>
        <taxon>Crustacea</taxon>
        <taxon>Multicrustacea</taxon>
        <taxon>Malacostraca</taxon>
        <taxon>Eumalacostraca</taxon>
        <taxon>Eucarida</taxon>
        <taxon>Decapoda</taxon>
        <taxon>Pleocyemata</taxon>
        <taxon>Brachyura</taxon>
        <taxon>Eubrachyura</taxon>
        <taxon>Portunoidea</taxon>
        <taxon>Portunidae</taxon>
        <taxon>Portuninae</taxon>
        <taxon>Portunus</taxon>
    </lineage>
</organism>
<proteinExistence type="predicted"/>
<accession>A0A5B7IWW6</accession>
<evidence type="ECO:0000256" key="1">
    <source>
        <dbReference type="SAM" id="Phobius"/>
    </source>
</evidence>
<dbReference type="Proteomes" id="UP000324222">
    <property type="component" value="Unassembled WGS sequence"/>
</dbReference>
<feature type="transmembrane region" description="Helical" evidence="1">
    <location>
        <begin position="30"/>
        <end position="52"/>
    </location>
</feature>
<keyword evidence="1" id="KW-0812">Transmembrane</keyword>
<evidence type="ECO:0000313" key="2">
    <source>
        <dbReference type="EMBL" id="MPC85937.1"/>
    </source>
</evidence>
<reference evidence="2 3" key="1">
    <citation type="submission" date="2019-05" db="EMBL/GenBank/DDBJ databases">
        <title>Another draft genome of Portunus trituberculatus and its Hox gene families provides insights of decapod evolution.</title>
        <authorList>
            <person name="Jeong J.-H."/>
            <person name="Song I."/>
            <person name="Kim S."/>
            <person name="Choi T."/>
            <person name="Kim D."/>
            <person name="Ryu S."/>
            <person name="Kim W."/>
        </authorList>
    </citation>
    <scope>NUCLEOTIDE SEQUENCE [LARGE SCALE GENOMIC DNA]</scope>
    <source>
        <tissue evidence="2">Muscle</tissue>
    </source>
</reference>
<keyword evidence="3" id="KW-1185">Reference proteome</keyword>